<proteinExistence type="predicted"/>
<name>A0ABQ3VMK3_9CHLR</name>
<gene>
    <name evidence="1" type="ORF">KSZ_54610</name>
</gene>
<keyword evidence="2" id="KW-1185">Reference proteome</keyword>
<evidence type="ECO:0000313" key="1">
    <source>
        <dbReference type="EMBL" id="GHO87455.1"/>
    </source>
</evidence>
<dbReference type="RefSeq" id="WP_201365018.1">
    <property type="nucleotide sequence ID" value="NZ_BNJJ01000017.1"/>
</dbReference>
<evidence type="ECO:0000313" key="2">
    <source>
        <dbReference type="Proteomes" id="UP000635565"/>
    </source>
</evidence>
<accession>A0ABQ3VMK3</accession>
<reference evidence="1 2" key="1">
    <citation type="journal article" date="2021" name="Int. J. Syst. Evol. Microbiol.">
        <title>Reticulibacter mediterranei gen. nov., sp. nov., within the new family Reticulibacteraceae fam. nov., and Ktedonospora formicarum gen. nov., sp. nov., Ktedonobacter robiniae sp. nov., Dictyobacter formicarum sp. nov. and Dictyobacter arantiisoli sp. nov., belonging to the class Ktedonobacteria.</title>
        <authorList>
            <person name="Yabe S."/>
            <person name="Zheng Y."/>
            <person name="Wang C.M."/>
            <person name="Sakai Y."/>
            <person name="Abe K."/>
            <person name="Yokota A."/>
            <person name="Donadio S."/>
            <person name="Cavaletti L."/>
            <person name="Monciardini P."/>
        </authorList>
    </citation>
    <scope>NUCLEOTIDE SEQUENCE [LARGE SCALE GENOMIC DNA]</scope>
    <source>
        <strain evidence="1 2">SOSP1-9</strain>
    </source>
</reference>
<comment type="caution">
    <text evidence="1">The sequence shown here is derived from an EMBL/GenBank/DDBJ whole genome shotgun (WGS) entry which is preliminary data.</text>
</comment>
<dbReference type="EMBL" id="BNJJ01000017">
    <property type="protein sequence ID" value="GHO87455.1"/>
    <property type="molecule type" value="Genomic_DNA"/>
</dbReference>
<protein>
    <submittedName>
        <fullName evidence="1">Uncharacterized protein</fullName>
    </submittedName>
</protein>
<sequence length="69" mass="8052">MKIFRSFRAEEMTVKESEQAPHSINFADDIMEIHRTGGNVDIRKLHPEMTEQEAADYLRTLIANHVIRL</sequence>
<organism evidence="1 2">
    <name type="scientific">Dictyobacter formicarum</name>
    <dbReference type="NCBI Taxonomy" id="2778368"/>
    <lineage>
        <taxon>Bacteria</taxon>
        <taxon>Bacillati</taxon>
        <taxon>Chloroflexota</taxon>
        <taxon>Ktedonobacteria</taxon>
        <taxon>Ktedonobacterales</taxon>
        <taxon>Dictyobacteraceae</taxon>
        <taxon>Dictyobacter</taxon>
    </lineage>
</organism>
<dbReference type="Proteomes" id="UP000635565">
    <property type="component" value="Unassembled WGS sequence"/>
</dbReference>